<dbReference type="GO" id="GO:0006355">
    <property type="term" value="P:regulation of DNA-templated transcription"/>
    <property type="evidence" value="ECO:0007669"/>
    <property type="project" value="TreeGrafter"/>
</dbReference>
<feature type="compositionally biased region" description="Pro residues" evidence="4">
    <location>
        <begin position="16"/>
        <end position="35"/>
    </location>
</feature>
<evidence type="ECO:0000256" key="4">
    <source>
        <dbReference type="SAM" id="MobiDB-lite"/>
    </source>
</evidence>
<dbReference type="InterPro" id="IPR028307">
    <property type="entry name" value="Lin-54_fam"/>
</dbReference>
<dbReference type="Pfam" id="PF03638">
    <property type="entry name" value="TCR"/>
    <property type="match status" value="2"/>
</dbReference>
<dbReference type="SMART" id="SM01114">
    <property type="entry name" value="CXC"/>
    <property type="match status" value="2"/>
</dbReference>
<dbReference type="PANTHER" id="PTHR12446">
    <property type="entry name" value="TESMIN/TSO1-RELATED"/>
    <property type="match status" value="1"/>
</dbReference>
<feature type="region of interest" description="Disordered" evidence="4">
    <location>
        <begin position="298"/>
        <end position="321"/>
    </location>
</feature>
<dbReference type="AlphaFoldDB" id="A0A6B2LAB0"/>
<organism evidence="6">
    <name type="scientific">Arcella intermedia</name>
    <dbReference type="NCBI Taxonomy" id="1963864"/>
    <lineage>
        <taxon>Eukaryota</taxon>
        <taxon>Amoebozoa</taxon>
        <taxon>Tubulinea</taxon>
        <taxon>Elardia</taxon>
        <taxon>Arcellinida</taxon>
        <taxon>Sphaerothecina</taxon>
        <taxon>Arcellidae</taxon>
        <taxon>Arcella</taxon>
    </lineage>
</organism>
<keyword evidence="3" id="KW-0539">Nucleus</keyword>
<sequence>MSSPSKVPQQEGPAAFPAPPVALPPPTIPDSPPSQPHAAKKAVLSFRVPHTEGIPPQSLRQCNCKNSKCLKLYCECFRARMFCKDCNCVGCHNLPNFNSEVLEASVSALDRNPKAFDPKIAPTKQRGEPSHRKHSRGCKCSKSGCLKNYCECFQAGVPCSSNCKCVDCKNYEGGGERKAMLSRNSVPSEVLMKHKRQVARNAFIQFGTPIPTALVPKTAFQNEELKIAAQPKRQRVKENRSRLENVIGSNLENVVIEMVKVSQGSDMTENPNPSQLNPDQERAIMEVLATYLRLTTQKLTNQNTKDPENTSSVSKHIESED</sequence>
<dbReference type="PANTHER" id="PTHR12446:SF34">
    <property type="entry name" value="PROTEIN LIN-54 HOMOLOG"/>
    <property type="match status" value="1"/>
</dbReference>
<feature type="domain" description="CRC" evidence="5">
    <location>
        <begin position="58"/>
        <end position="173"/>
    </location>
</feature>
<name>A0A6B2LAB0_9EUKA</name>
<feature type="region of interest" description="Disordered" evidence="4">
    <location>
        <begin position="1"/>
        <end position="41"/>
    </location>
</feature>
<evidence type="ECO:0000256" key="1">
    <source>
        <dbReference type="ARBA" id="ARBA00004123"/>
    </source>
</evidence>
<evidence type="ECO:0000256" key="3">
    <source>
        <dbReference type="ARBA" id="ARBA00023242"/>
    </source>
</evidence>
<dbReference type="InterPro" id="IPR033467">
    <property type="entry name" value="Tesmin/TSO1-like_CXC"/>
</dbReference>
<feature type="compositionally biased region" description="Polar residues" evidence="4">
    <location>
        <begin position="298"/>
        <end position="314"/>
    </location>
</feature>
<dbReference type="GO" id="GO:0005634">
    <property type="term" value="C:nucleus"/>
    <property type="evidence" value="ECO:0007669"/>
    <property type="project" value="UniProtKB-SubCell"/>
</dbReference>
<dbReference type="InterPro" id="IPR005172">
    <property type="entry name" value="CRC"/>
</dbReference>
<proteinExistence type="inferred from homology"/>
<evidence type="ECO:0000313" key="6">
    <source>
        <dbReference type="EMBL" id="NDV33865.1"/>
    </source>
</evidence>
<comment type="subcellular location">
    <subcellularLocation>
        <location evidence="1">Nucleus</location>
    </subcellularLocation>
</comment>
<reference evidence="6" key="1">
    <citation type="journal article" date="2020" name="J. Eukaryot. Microbiol.">
        <title>De novo Sequencing, Assembly and Annotation of the Transcriptome for the Free-Living Testate Amoeba Arcella intermedia.</title>
        <authorList>
            <person name="Ribeiro G.M."/>
            <person name="Porfirio-Sousa A.L."/>
            <person name="Maurer-Alcala X.X."/>
            <person name="Katz L.A."/>
            <person name="Lahr D.J.G."/>
        </authorList>
    </citation>
    <scope>NUCLEOTIDE SEQUENCE</scope>
</reference>
<accession>A0A6B2LAB0</accession>
<evidence type="ECO:0000256" key="2">
    <source>
        <dbReference type="ARBA" id="ARBA00007267"/>
    </source>
</evidence>
<evidence type="ECO:0000259" key="5">
    <source>
        <dbReference type="PROSITE" id="PS51634"/>
    </source>
</evidence>
<protein>
    <recommendedName>
        <fullName evidence="5">CRC domain-containing protein</fullName>
    </recommendedName>
</protein>
<dbReference type="PROSITE" id="PS51634">
    <property type="entry name" value="CRC"/>
    <property type="match status" value="1"/>
</dbReference>
<comment type="similarity">
    <text evidence="2">Belongs to the lin-54 family.</text>
</comment>
<feature type="region of interest" description="Disordered" evidence="4">
    <location>
        <begin position="113"/>
        <end position="134"/>
    </location>
</feature>
<dbReference type="EMBL" id="GIBP01004896">
    <property type="protein sequence ID" value="NDV33865.1"/>
    <property type="molecule type" value="Transcribed_RNA"/>
</dbReference>